<keyword evidence="1" id="KW-0812">Transmembrane</keyword>
<organism evidence="2 3">
    <name type="scientific">Strongylus vulgaris</name>
    <name type="common">Blood worm</name>
    <dbReference type="NCBI Taxonomy" id="40348"/>
    <lineage>
        <taxon>Eukaryota</taxon>
        <taxon>Metazoa</taxon>
        <taxon>Ecdysozoa</taxon>
        <taxon>Nematoda</taxon>
        <taxon>Chromadorea</taxon>
        <taxon>Rhabditida</taxon>
        <taxon>Rhabditina</taxon>
        <taxon>Rhabditomorpha</taxon>
        <taxon>Strongyloidea</taxon>
        <taxon>Strongylidae</taxon>
        <taxon>Strongylus</taxon>
    </lineage>
</organism>
<proteinExistence type="predicted"/>
<gene>
    <name evidence="2" type="ORF">SVUK_LOCUS3235</name>
</gene>
<accession>A0A3P7IVF2</accession>
<dbReference type="OrthoDB" id="5852618at2759"/>
<protein>
    <submittedName>
        <fullName evidence="2">Uncharacterized protein</fullName>
    </submittedName>
</protein>
<reference evidence="2 3" key="1">
    <citation type="submission" date="2018-11" db="EMBL/GenBank/DDBJ databases">
        <authorList>
            <consortium name="Pathogen Informatics"/>
        </authorList>
    </citation>
    <scope>NUCLEOTIDE SEQUENCE [LARGE SCALE GENOMIC DNA]</scope>
</reference>
<keyword evidence="1" id="KW-1133">Transmembrane helix</keyword>
<dbReference type="AlphaFoldDB" id="A0A3P7IVF2"/>
<sequence>MDYYHLLPIYHLFLSYFRLILTESNSAMFASMLLIVLATTERLLRTFHGATILKARK</sequence>
<keyword evidence="1" id="KW-0472">Membrane</keyword>
<evidence type="ECO:0000313" key="3">
    <source>
        <dbReference type="Proteomes" id="UP000270094"/>
    </source>
</evidence>
<dbReference type="EMBL" id="UYYB01008152">
    <property type="protein sequence ID" value="VDM68237.1"/>
    <property type="molecule type" value="Genomic_DNA"/>
</dbReference>
<feature type="transmembrane region" description="Helical" evidence="1">
    <location>
        <begin position="16"/>
        <end position="38"/>
    </location>
</feature>
<evidence type="ECO:0000313" key="2">
    <source>
        <dbReference type="EMBL" id="VDM68237.1"/>
    </source>
</evidence>
<evidence type="ECO:0000256" key="1">
    <source>
        <dbReference type="SAM" id="Phobius"/>
    </source>
</evidence>
<name>A0A3P7IVF2_STRVU</name>
<dbReference type="Proteomes" id="UP000270094">
    <property type="component" value="Unassembled WGS sequence"/>
</dbReference>
<keyword evidence="3" id="KW-1185">Reference proteome</keyword>